<evidence type="ECO:0000256" key="6">
    <source>
        <dbReference type="ARBA" id="ARBA00022771"/>
    </source>
</evidence>
<dbReference type="EMBL" id="MF375894">
    <property type="protein sequence ID" value="AUV65356.1"/>
    <property type="molecule type" value="Genomic_DNA"/>
</dbReference>
<keyword evidence="12" id="KW-0812">Transmembrane</keyword>
<dbReference type="KEGG" id="vg:40527030"/>
<dbReference type="GO" id="GO:0005576">
    <property type="term" value="C:extracellular region"/>
    <property type="evidence" value="ECO:0007669"/>
    <property type="project" value="InterPro"/>
</dbReference>
<evidence type="ECO:0000256" key="9">
    <source>
        <dbReference type="ARBA" id="ARBA00023157"/>
    </source>
</evidence>
<feature type="compositionally biased region" description="Pro residues" evidence="11">
    <location>
        <begin position="695"/>
        <end position="705"/>
    </location>
</feature>
<dbReference type="SMART" id="SM00494">
    <property type="entry name" value="ChtBD2"/>
    <property type="match status" value="2"/>
</dbReference>
<evidence type="ECO:0000256" key="10">
    <source>
        <dbReference type="ARBA" id="ARBA00023180"/>
    </source>
</evidence>
<dbReference type="Pfam" id="PF01607">
    <property type="entry name" value="CBM_14"/>
    <property type="match status" value="1"/>
</dbReference>
<evidence type="ECO:0000256" key="4">
    <source>
        <dbReference type="ARBA" id="ARBA00022729"/>
    </source>
</evidence>
<evidence type="ECO:0000256" key="12">
    <source>
        <dbReference type="SAM" id="Phobius"/>
    </source>
</evidence>
<evidence type="ECO:0000313" key="15">
    <source>
        <dbReference type="EMBL" id="AUV65356.1"/>
    </source>
</evidence>
<sequence length="847" mass="95461">MSTVLLLLVAIVLIIIFSILYLIIQSEFDENQFENKLRVVTEYSKRTNAEHPLPPILRYVSEVDSHSYIVRTINTANLAVLDEEVHDDRIETFNFLTQTFQATYENAEQDADTRVRADATDPSKYAIRGDDGWMEVDCPFDEHFNESTMRCEPIAPCYGKTPGNYGLTERMIDALVLHHRVPRPGTGTGGDDDDDSPSPVHPTMYLRCLHGGSHVVDECPSNHLYDDVTSQCVLRNDCQDRPDDFLLPIFPESLTINEYMVCKNGEPTVVSCPFGKIFDRRLLMCVDAEPCSVHGEGYTYITDDIGPTQFYQCLSPDSKQLVTCINRVFVNDRYECAGDVECVVFENGTGTQLRTYDDDVWTYNTGALVCDNYRIVENTECDNENLLDGKRFNNLFYVSVYVPREMYDAHAKRCVPFDRSRVTTKSDIYQITNDANDVGVEFETTIVGETEHAMQLLTADRLDHKVLYARDIGAMGINFVDGTTLDCFGDHLYNPFSGTQLNRCVDEQLEEKIVIDENLYFVPSRAAVVDTDDDYVQSCAKQMNTTTNYIELDHFTTRILANILRNDPCDTILSEIHAQYTTIHHKYTTISLKYTTLGVKTPIYIERYGTNIRKNTITISPESGGDDADGTNDPDSLKPIFDPFERYEIIEPTFNPWSDDVNGDDDVNGGGDEDDGGDDVNGGSDGGDDDSSETLPPPPPPPPPELTLTDKQLDYTCFYTVPTFKLTACNVDDDHIVESIRKLRDNVRVEPECDRAAGLANVLNSYAYLGDGVGCRSVFRDNSIAVVVSDGKTFTNLDTQSNDGVQYNKWVHAYNGTFMACPDHALLDDFTCRLEDDKLYYMEDLQK</sequence>
<dbReference type="InterPro" id="IPR002557">
    <property type="entry name" value="Chitin-bd_dom"/>
</dbReference>
<organism evidence="15 16">
    <name type="scientific">Mythimna unipuncta nucleopolyhedrovirus</name>
    <dbReference type="NCBI Taxonomy" id="447897"/>
    <lineage>
        <taxon>Viruses</taxon>
        <taxon>Viruses incertae sedis</taxon>
        <taxon>Naldaviricetes</taxon>
        <taxon>Lefavirales</taxon>
        <taxon>Baculoviridae</taxon>
        <taxon>Alphabaculovirus</taxon>
    </lineage>
</organism>
<evidence type="ECO:0000313" key="16">
    <source>
        <dbReference type="Proteomes" id="UP000297194"/>
    </source>
</evidence>
<keyword evidence="8" id="KW-0946">Virion</keyword>
<dbReference type="InterPro" id="IPR013682">
    <property type="entry name" value="BaculoV_Vp91_N"/>
</dbReference>
<keyword evidence="7" id="KW-0862">Zinc</keyword>
<dbReference type="SUPFAM" id="SSF57625">
    <property type="entry name" value="Invertebrate chitin-binding proteins"/>
    <property type="match status" value="2"/>
</dbReference>
<keyword evidence="12" id="KW-1133">Transmembrane helix</keyword>
<evidence type="ECO:0000256" key="8">
    <source>
        <dbReference type="ARBA" id="ARBA00022844"/>
    </source>
</evidence>
<dbReference type="Pfam" id="PF08475">
    <property type="entry name" value="Baculo_VP91_N"/>
    <property type="match status" value="1"/>
</dbReference>
<evidence type="ECO:0000256" key="7">
    <source>
        <dbReference type="ARBA" id="ARBA00022833"/>
    </source>
</evidence>
<dbReference type="RefSeq" id="YP_009666750.1">
    <property type="nucleotide sequence ID" value="NC_043530.1"/>
</dbReference>
<dbReference type="InterPro" id="IPR036508">
    <property type="entry name" value="Chitin-bd_dom_sf"/>
</dbReference>
<proteinExistence type="predicted"/>
<keyword evidence="9" id="KW-1015">Disulfide bond</keyword>
<dbReference type="GO" id="GO:0008270">
    <property type="term" value="F:zinc ion binding"/>
    <property type="evidence" value="ECO:0007669"/>
    <property type="project" value="UniProtKB-KW"/>
</dbReference>
<keyword evidence="3" id="KW-0479">Metal-binding</keyword>
<evidence type="ECO:0000259" key="13">
    <source>
        <dbReference type="PROSITE" id="PS50940"/>
    </source>
</evidence>
<keyword evidence="4" id="KW-0732">Signal</keyword>
<reference evidence="15" key="1">
    <citation type="journal article" date="2017" name="Virus Genes">
        <title>The complete genome sequence of a third distinct baculovirus isolated from the true armyworm, Mythimna unipuncta, contains two copies of the lef-7 gene.</title>
        <authorList>
            <person name="Harrison R.L."/>
            <person name="Mowery J.D."/>
            <person name="Rowley D.L."/>
            <person name="Bauchan G.R."/>
            <person name="Theilmann D.A."/>
            <person name="Rohrmann G.F."/>
            <person name="Erlandson M.A."/>
        </authorList>
    </citation>
    <scope>NUCLEOTIDE SEQUENCE [LARGE SCALE GENOMIC DNA]</scope>
    <source>
        <strain evidence="15">#7</strain>
    </source>
</reference>
<evidence type="ECO:0000259" key="14">
    <source>
        <dbReference type="PROSITE" id="PS51807"/>
    </source>
</evidence>
<evidence type="ECO:0000256" key="3">
    <source>
        <dbReference type="ARBA" id="ARBA00022723"/>
    </source>
</evidence>
<keyword evidence="16" id="KW-1185">Reference proteome</keyword>
<dbReference type="GeneID" id="40527030"/>
<comment type="subcellular location">
    <subcellularLocation>
        <location evidence="1">Virion</location>
    </subcellularLocation>
</comment>
<accession>A0A2K9VSD8</accession>
<feature type="transmembrane region" description="Helical" evidence="12">
    <location>
        <begin position="5"/>
        <end position="24"/>
    </location>
</feature>
<evidence type="ECO:0000256" key="1">
    <source>
        <dbReference type="ARBA" id="ARBA00004328"/>
    </source>
</evidence>
<protein>
    <submittedName>
        <fullName evidence="15">VP91</fullName>
    </submittedName>
</protein>
<dbReference type="Proteomes" id="UP000297194">
    <property type="component" value="Segment"/>
</dbReference>
<evidence type="ECO:0000256" key="2">
    <source>
        <dbReference type="ARBA" id="ARBA00022669"/>
    </source>
</evidence>
<dbReference type="GO" id="GO:0008061">
    <property type="term" value="F:chitin binding"/>
    <property type="evidence" value="ECO:0007669"/>
    <property type="project" value="UniProtKB-KW"/>
</dbReference>
<keyword evidence="10" id="KW-0325">Glycoprotein</keyword>
<keyword evidence="5" id="KW-0677">Repeat</keyword>
<dbReference type="PROSITE" id="PS51807">
    <property type="entry name" value="ZF_C2HC_BV"/>
    <property type="match status" value="1"/>
</dbReference>
<feature type="compositionally biased region" description="Acidic residues" evidence="11">
    <location>
        <begin position="661"/>
        <end position="678"/>
    </location>
</feature>
<feature type="domain" description="Zinc finger C2HC baculovirus (BV)-type profile" evidence="14">
    <location>
        <begin position="151"/>
        <end position="208"/>
    </location>
</feature>
<feature type="domain" description="Chitin-binding type-2" evidence="13">
    <location>
        <begin position="235"/>
        <end position="293"/>
    </location>
</feature>
<evidence type="ECO:0000256" key="5">
    <source>
        <dbReference type="ARBA" id="ARBA00022737"/>
    </source>
</evidence>
<evidence type="ECO:0000256" key="11">
    <source>
        <dbReference type="SAM" id="MobiDB-lite"/>
    </source>
</evidence>
<keyword evidence="2" id="KW-0147">Chitin-binding</keyword>
<feature type="region of interest" description="Disordered" evidence="11">
    <location>
        <begin position="616"/>
        <end position="640"/>
    </location>
</feature>
<keyword evidence="12" id="KW-0472">Membrane</keyword>
<dbReference type="GO" id="GO:0044423">
    <property type="term" value="C:virion component"/>
    <property type="evidence" value="ECO:0007669"/>
    <property type="project" value="UniProtKB-KW"/>
</dbReference>
<keyword evidence="6" id="KW-0863">Zinc-finger</keyword>
<name>A0A2K9VSD8_9ABAC</name>
<feature type="region of interest" description="Disordered" evidence="11">
    <location>
        <begin position="652"/>
        <end position="706"/>
    </location>
</feature>
<dbReference type="PROSITE" id="PS50940">
    <property type="entry name" value="CHIT_BIND_II"/>
    <property type="match status" value="1"/>
</dbReference>